<dbReference type="EMBL" id="BDQM01000094">
    <property type="protein sequence ID" value="GAW98029.1"/>
    <property type="molecule type" value="Genomic_DNA"/>
</dbReference>
<accession>A0ABQ0N081</accession>
<proteinExistence type="predicted"/>
<evidence type="ECO:0000313" key="1">
    <source>
        <dbReference type="EMBL" id="GAW98029.1"/>
    </source>
</evidence>
<protein>
    <recommendedName>
        <fullName evidence="3">Apea-like HEPN domain-containing protein</fullName>
    </recommendedName>
</protein>
<evidence type="ECO:0008006" key="3">
    <source>
        <dbReference type="Google" id="ProtNLM"/>
    </source>
</evidence>
<keyword evidence="2" id="KW-1185">Reference proteome</keyword>
<sequence length="172" mass="19850">MSAQTFDDVHSMIGMTLCYVQFVEKHIKFITTFVLQNGETLDLDKLNSLNKKESKKALGYFLGLIKKRADVIPELEELITHFLQNRNDFVHNHDKIEGWDLDTEEGVKVAKVFMSQLLLQGQKLNHIFVALTCRWQEQTGIYPKIEHGDEALINKIDAEYGAFVDLMFTQKT</sequence>
<name>A0ABQ0N081_9GAMM</name>
<gene>
    <name evidence="1" type="ORF">MTCD1_03688</name>
</gene>
<reference evidence="1 2" key="1">
    <citation type="submission" date="2017-06" db="EMBL/GenBank/DDBJ databases">
        <title>Whole Genome Sequences of Colwellia marinimaniae MTCD1.</title>
        <authorList>
            <person name="Kusumoto H."/>
            <person name="Inoue M."/>
            <person name="Tanikawa K."/>
            <person name="Maeji H."/>
            <person name="Cameron J.H."/>
            <person name="Bartlett D.H."/>
        </authorList>
    </citation>
    <scope>NUCLEOTIDE SEQUENCE [LARGE SCALE GENOMIC DNA]</scope>
    <source>
        <strain evidence="1 2">MTCD1</strain>
    </source>
</reference>
<dbReference type="Proteomes" id="UP000197068">
    <property type="component" value="Unassembled WGS sequence"/>
</dbReference>
<organism evidence="1 2">
    <name type="scientific">Colwellia marinimaniae</name>
    <dbReference type="NCBI Taxonomy" id="1513592"/>
    <lineage>
        <taxon>Bacteria</taxon>
        <taxon>Pseudomonadati</taxon>
        <taxon>Pseudomonadota</taxon>
        <taxon>Gammaproteobacteria</taxon>
        <taxon>Alteromonadales</taxon>
        <taxon>Colwelliaceae</taxon>
        <taxon>Colwellia</taxon>
    </lineage>
</organism>
<evidence type="ECO:0000313" key="2">
    <source>
        <dbReference type="Proteomes" id="UP000197068"/>
    </source>
</evidence>
<dbReference type="RefSeq" id="WP_057183697.1">
    <property type="nucleotide sequence ID" value="NZ_BDQM01000094.1"/>
</dbReference>
<comment type="caution">
    <text evidence="1">The sequence shown here is derived from an EMBL/GenBank/DDBJ whole genome shotgun (WGS) entry which is preliminary data.</text>
</comment>